<dbReference type="GO" id="GO:0046961">
    <property type="term" value="F:proton-transporting ATPase activity, rotational mechanism"/>
    <property type="evidence" value="ECO:0007669"/>
    <property type="project" value="UniProtKB-UniRule"/>
</dbReference>
<keyword evidence="9" id="KW-1185">Reference proteome</keyword>
<dbReference type="Proteomes" id="UP001373714">
    <property type="component" value="Unassembled WGS sequence"/>
</dbReference>
<dbReference type="Pfam" id="PF11698">
    <property type="entry name" value="V-ATPase_H_C"/>
    <property type="match status" value="1"/>
</dbReference>
<dbReference type="Gene3D" id="1.25.40.150">
    <property type="entry name" value="V-type ATPase, subunit H, C-terminal domain"/>
    <property type="match status" value="1"/>
</dbReference>
<evidence type="ECO:0000313" key="9">
    <source>
        <dbReference type="Proteomes" id="UP001373714"/>
    </source>
</evidence>
<organism evidence="8 9">
    <name type="scientific">Orbilia blumenaviensis</name>
    <dbReference type="NCBI Taxonomy" id="1796055"/>
    <lineage>
        <taxon>Eukaryota</taxon>
        <taxon>Fungi</taxon>
        <taxon>Dikarya</taxon>
        <taxon>Ascomycota</taxon>
        <taxon>Pezizomycotina</taxon>
        <taxon>Orbiliomycetes</taxon>
        <taxon>Orbiliales</taxon>
        <taxon>Orbiliaceae</taxon>
        <taxon>Orbilia</taxon>
    </lineage>
</organism>
<feature type="compositionally biased region" description="Low complexity" evidence="6">
    <location>
        <begin position="241"/>
        <end position="253"/>
    </location>
</feature>
<dbReference type="PANTHER" id="PTHR10698">
    <property type="entry name" value="V-TYPE PROTON ATPASE SUBUNIT H"/>
    <property type="match status" value="1"/>
</dbReference>
<feature type="region of interest" description="Disordered" evidence="6">
    <location>
        <begin position="234"/>
        <end position="253"/>
    </location>
</feature>
<evidence type="ECO:0000256" key="6">
    <source>
        <dbReference type="SAM" id="MobiDB-lite"/>
    </source>
</evidence>
<dbReference type="EMBL" id="JAVHNS010000005">
    <property type="protein sequence ID" value="KAK6353846.1"/>
    <property type="molecule type" value="Genomic_DNA"/>
</dbReference>
<dbReference type="Gene3D" id="1.25.10.10">
    <property type="entry name" value="Leucine-rich Repeat Variant"/>
    <property type="match status" value="1"/>
</dbReference>
<dbReference type="GO" id="GO:0000221">
    <property type="term" value="C:vacuolar proton-transporting V-type ATPase, V1 domain"/>
    <property type="evidence" value="ECO:0007669"/>
    <property type="project" value="UniProtKB-UniRule"/>
</dbReference>
<dbReference type="InterPro" id="IPR004908">
    <property type="entry name" value="ATPase_V1-cplx_hsu"/>
</dbReference>
<comment type="similarity">
    <text evidence="1 5">Belongs to the V-ATPase H subunit family.</text>
</comment>
<name>A0AAV9V1U8_9PEZI</name>
<evidence type="ECO:0000256" key="3">
    <source>
        <dbReference type="ARBA" id="ARBA00022781"/>
    </source>
</evidence>
<evidence type="ECO:0000256" key="5">
    <source>
        <dbReference type="PIRNR" id="PIRNR032184"/>
    </source>
</evidence>
<dbReference type="InterPro" id="IPR016024">
    <property type="entry name" value="ARM-type_fold"/>
</dbReference>
<evidence type="ECO:0000256" key="4">
    <source>
        <dbReference type="ARBA" id="ARBA00023065"/>
    </source>
</evidence>
<protein>
    <recommendedName>
        <fullName evidence="5">V-type proton ATPase subunit H</fullName>
    </recommendedName>
</protein>
<evidence type="ECO:0000256" key="1">
    <source>
        <dbReference type="ARBA" id="ARBA00008613"/>
    </source>
</evidence>
<keyword evidence="4 5" id="KW-0406">Ion transport</keyword>
<comment type="function">
    <text evidence="5">Subunit of the V1 complex of vacuolar(H+)-ATPase (V-ATPase), a multisubunit enzyme composed of a peripheral complex (V1) that hydrolyzes ATP and a membrane integral complex (V0) that translocates protons. V-ATPase is responsible for acidifying and maintaining the pH of intracellular compartments.</text>
</comment>
<keyword evidence="3 5" id="KW-0375">Hydrogen ion transport</keyword>
<feature type="domain" description="ATPase V1 complex subunit H C-terminal" evidence="7">
    <location>
        <begin position="385"/>
        <end position="501"/>
    </location>
</feature>
<dbReference type="InterPro" id="IPR011989">
    <property type="entry name" value="ARM-like"/>
</dbReference>
<dbReference type="InterPro" id="IPR038497">
    <property type="entry name" value="ATPase_V1-cplx_hsu_C_sf"/>
</dbReference>
<dbReference type="Pfam" id="PF03224">
    <property type="entry name" value="V-ATPase_H_N"/>
    <property type="match status" value="1"/>
</dbReference>
<evidence type="ECO:0000259" key="7">
    <source>
        <dbReference type="Pfam" id="PF11698"/>
    </source>
</evidence>
<dbReference type="PANTHER" id="PTHR10698:SF0">
    <property type="entry name" value="V-TYPE PROTON ATPASE SUBUNIT H"/>
    <property type="match status" value="1"/>
</dbReference>
<dbReference type="AlphaFoldDB" id="A0AAV9V1U8"/>
<gene>
    <name evidence="8" type="primary">VMA13</name>
    <name evidence="8" type="ORF">TWF730_008269</name>
</gene>
<evidence type="ECO:0000313" key="8">
    <source>
        <dbReference type="EMBL" id="KAK6353846.1"/>
    </source>
</evidence>
<dbReference type="PIRSF" id="PIRSF032184">
    <property type="entry name" value="ATPase_V1_H"/>
    <property type="match status" value="1"/>
</dbReference>
<comment type="subunit">
    <text evidence="5">V-ATPase is a heteromultimeric enzyme made up of two complexes: the ATP-hydrolytic V1 complex and the proton translocation V0 complex.</text>
</comment>
<dbReference type="InterPro" id="IPR011987">
    <property type="entry name" value="ATPase_V1-cplx_hsu_C"/>
</dbReference>
<comment type="caution">
    <text evidence="8">The sequence shown here is derived from an EMBL/GenBank/DDBJ whole genome shotgun (WGS) entry which is preliminary data.</text>
</comment>
<proteinExistence type="inferred from homology"/>
<accession>A0AAV9V1U8</accession>
<evidence type="ECO:0000256" key="2">
    <source>
        <dbReference type="ARBA" id="ARBA00022448"/>
    </source>
</evidence>
<dbReference type="SUPFAM" id="SSF48371">
    <property type="entry name" value="ARM repeat"/>
    <property type="match status" value="1"/>
</dbReference>
<sequence length="503" mass="55144">MSLPPPAIISSLIQSIRARPIPWDHLQRTNVISEQELKLTKAVDKVGREKRVAIVEADLESYAALIVGDADGRAKGLLERSGKKVELVQYLLVLAVEICEDVPSFVAALNKHQDPYTHLMTLLDHTDAPIPIITSSLLTTLISASLLLPSSSRTEKPVKQALPTLFKYLATISSSSSSSASSSESAEWNLQDLAVQNYVLLLRNSFARMTFWQMGDETMRGLTGVVETAAAGSKGSRTTDVGSVANTSSSSASTSLLSGASSSGAGGAGLKQGGVNLQLLYHVLVAIWQLSFEEEIADELDEKYDLIPPLVHLLRCALKEKILRVCLAIFTNLIVKSPGPNLPSLLLSRLLPLLTTLKARKFTDPDLTGDLDTCLTSLEAFQLTQTNFDEYATEIRSGHLSWTPPHRNQDFWKKNARRIMEENNGELVQCLARVLKESEEKLVLAVAAHDVGVLVREVPEKRRVWDGVAVKARVMQLMGDSDPEVRYESLKAVQEFLRYAFGG</sequence>
<keyword evidence="2 5" id="KW-0813">Transport</keyword>
<dbReference type="GO" id="GO:0000329">
    <property type="term" value="C:fungal-type vacuole membrane"/>
    <property type="evidence" value="ECO:0007669"/>
    <property type="project" value="TreeGrafter"/>
</dbReference>
<reference evidence="8 9" key="1">
    <citation type="submission" date="2019-10" db="EMBL/GenBank/DDBJ databases">
        <authorList>
            <person name="Palmer J.M."/>
        </authorList>
    </citation>
    <scope>NUCLEOTIDE SEQUENCE [LARGE SCALE GENOMIC DNA]</scope>
    <source>
        <strain evidence="8 9">TWF730</strain>
    </source>
</reference>